<dbReference type="InterPro" id="IPR036188">
    <property type="entry name" value="FAD/NAD-bd_sf"/>
</dbReference>
<dbReference type="InterPro" id="IPR050464">
    <property type="entry name" value="Zeta_carotene_desat/Oxidored"/>
</dbReference>
<dbReference type="GO" id="GO:0016491">
    <property type="term" value="F:oxidoreductase activity"/>
    <property type="evidence" value="ECO:0007669"/>
    <property type="project" value="InterPro"/>
</dbReference>
<dbReference type="STRING" id="1612308.SAMN05444581_10129"/>
<dbReference type="NCBIfam" id="TIGR03467">
    <property type="entry name" value="HpnE"/>
    <property type="match status" value="1"/>
</dbReference>
<dbReference type="AlphaFoldDB" id="A0A1I3VTJ9"/>
<dbReference type="Pfam" id="PF01593">
    <property type="entry name" value="Amino_oxidase"/>
    <property type="match status" value="1"/>
</dbReference>
<dbReference type="PANTHER" id="PTHR42923">
    <property type="entry name" value="PROTOPORPHYRINOGEN OXIDASE"/>
    <property type="match status" value="1"/>
</dbReference>
<name>A0A1I3VTJ9_9HYPH</name>
<dbReference type="InterPro" id="IPR002937">
    <property type="entry name" value="Amino_oxidase"/>
</dbReference>
<evidence type="ECO:0000313" key="3">
    <source>
        <dbReference type="Proteomes" id="UP000198755"/>
    </source>
</evidence>
<sequence length="418" mass="44863">MARPVVHIAGAGLAGLAAAVKLAGRGSVFDIVIYDAARQAGGRCRSYFDSSLGMVIDNGNHLLLSGNLAARRYLDAIGASDALSAPARAEFSFLDLETNERWRVRPNDGPLPWWIFFRNRRAPHTNWRDYLTLARLLVPGADRPIKQAMPCQGGLYERLWRPFLLAALNTEPSEGSTRLAGAVVRETLAKGGRACRPMFAARGLSAAFVEPALLYLKMRGADIRLDHRLRAVSFSAGRASGLDFGDATATLGPADHLILAVPPQIAQDLLPGTGAPQTSRAIVNAHFKIAPPADFPAILGVVNGLTEWIFSFPDRISVTISGADRLLEAPREKLAADIWSEIQRATGLGAALPPWQIIKEKRATFAATPEENARRPGAKTAYNNLALAGDWTATGLPATIEGAIRSGNCAAELIINRA</sequence>
<dbReference type="RefSeq" id="WP_091675627.1">
    <property type="nucleotide sequence ID" value="NZ_FOSN01000001.1"/>
</dbReference>
<dbReference type="SUPFAM" id="SSF51905">
    <property type="entry name" value="FAD/NAD(P)-binding domain"/>
    <property type="match status" value="1"/>
</dbReference>
<dbReference type="PANTHER" id="PTHR42923:SF47">
    <property type="entry name" value="BLR3003 PROTEIN"/>
    <property type="match status" value="1"/>
</dbReference>
<dbReference type="EMBL" id="FOSN01000001">
    <property type="protein sequence ID" value="SFJ97607.1"/>
    <property type="molecule type" value="Genomic_DNA"/>
</dbReference>
<organism evidence="2 3">
    <name type="scientific">Methylocapsa palsarum</name>
    <dbReference type="NCBI Taxonomy" id="1612308"/>
    <lineage>
        <taxon>Bacteria</taxon>
        <taxon>Pseudomonadati</taxon>
        <taxon>Pseudomonadota</taxon>
        <taxon>Alphaproteobacteria</taxon>
        <taxon>Hyphomicrobiales</taxon>
        <taxon>Beijerinckiaceae</taxon>
        <taxon>Methylocapsa</taxon>
    </lineage>
</organism>
<reference evidence="2 3" key="1">
    <citation type="submission" date="2016-10" db="EMBL/GenBank/DDBJ databases">
        <authorList>
            <person name="de Groot N.N."/>
        </authorList>
    </citation>
    <scope>NUCLEOTIDE SEQUENCE [LARGE SCALE GENOMIC DNA]</scope>
    <source>
        <strain evidence="2 3">NE2</strain>
    </source>
</reference>
<dbReference type="InterPro" id="IPR017830">
    <property type="entry name" value="SQase_HpnE"/>
</dbReference>
<proteinExistence type="predicted"/>
<gene>
    <name evidence="2" type="ORF">SAMN05444581_10129</name>
</gene>
<dbReference type="Proteomes" id="UP000198755">
    <property type="component" value="Unassembled WGS sequence"/>
</dbReference>
<dbReference type="OrthoDB" id="7849608at2"/>
<feature type="domain" description="Amine oxidase" evidence="1">
    <location>
        <begin position="13"/>
        <end position="415"/>
    </location>
</feature>
<evidence type="ECO:0000313" key="2">
    <source>
        <dbReference type="EMBL" id="SFJ97607.1"/>
    </source>
</evidence>
<keyword evidence="3" id="KW-1185">Reference proteome</keyword>
<accession>A0A1I3VTJ9</accession>
<evidence type="ECO:0000259" key="1">
    <source>
        <dbReference type="Pfam" id="PF01593"/>
    </source>
</evidence>
<dbReference type="Gene3D" id="3.50.50.60">
    <property type="entry name" value="FAD/NAD(P)-binding domain"/>
    <property type="match status" value="1"/>
</dbReference>
<protein>
    <submittedName>
        <fullName evidence="2">Squalene-associated FAD-dependent desaturase</fullName>
    </submittedName>
</protein>